<evidence type="ECO:0000256" key="5">
    <source>
        <dbReference type="ARBA" id="ARBA00062515"/>
    </source>
</evidence>
<feature type="binding site" evidence="6">
    <location>
        <position position="42"/>
    </location>
    <ligand>
        <name>molybdate</name>
        <dbReference type="ChEBI" id="CHEBI:36264"/>
    </ligand>
</feature>
<dbReference type="FunFam" id="3.40.190.10:FF:000035">
    <property type="entry name" value="Molybdate ABC transporter substrate-binding protein"/>
    <property type="match status" value="1"/>
</dbReference>
<dbReference type="Gene3D" id="3.40.190.10">
    <property type="entry name" value="Periplasmic binding protein-like II"/>
    <property type="match status" value="2"/>
</dbReference>
<evidence type="ECO:0000313" key="8">
    <source>
        <dbReference type="EMBL" id="NGO63623.1"/>
    </source>
</evidence>
<feature type="binding site" evidence="6">
    <location>
        <position position="154"/>
    </location>
    <ligand>
        <name>molybdate</name>
        <dbReference type="ChEBI" id="CHEBI:36264"/>
    </ligand>
</feature>
<dbReference type="EMBL" id="JAAKZH010000002">
    <property type="protein sequence ID" value="NGO63623.1"/>
    <property type="molecule type" value="Genomic_DNA"/>
</dbReference>
<dbReference type="Pfam" id="PF13531">
    <property type="entry name" value="SBP_bac_11"/>
    <property type="match status" value="1"/>
</dbReference>
<name>A0A6M1RXZ7_9HYPH</name>
<evidence type="ECO:0000256" key="4">
    <source>
        <dbReference type="ARBA" id="ARBA00022729"/>
    </source>
</evidence>
<dbReference type="GO" id="GO:0046872">
    <property type="term" value="F:metal ion binding"/>
    <property type="evidence" value="ECO:0007669"/>
    <property type="project" value="UniProtKB-KW"/>
</dbReference>
<dbReference type="NCBIfam" id="TIGR01256">
    <property type="entry name" value="modA"/>
    <property type="match status" value="1"/>
</dbReference>
<keyword evidence="3 6" id="KW-0479">Metal-binding</keyword>
<dbReference type="GO" id="GO:0015689">
    <property type="term" value="P:molybdate ion transport"/>
    <property type="evidence" value="ECO:0007669"/>
    <property type="project" value="InterPro"/>
</dbReference>
<evidence type="ECO:0000256" key="2">
    <source>
        <dbReference type="ARBA" id="ARBA00022505"/>
    </source>
</evidence>
<proteinExistence type="inferred from homology"/>
<dbReference type="InterPro" id="IPR005950">
    <property type="entry name" value="ModA"/>
</dbReference>
<dbReference type="GO" id="GO:1901359">
    <property type="term" value="F:tungstate binding"/>
    <property type="evidence" value="ECO:0007669"/>
    <property type="project" value="UniProtKB-ARBA"/>
</dbReference>
<dbReference type="AlphaFoldDB" id="A0A6M1RXZ7"/>
<dbReference type="PANTHER" id="PTHR30632:SF17">
    <property type="entry name" value="MOLYBDATE-BINDING PROTEIN MODA"/>
    <property type="match status" value="1"/>
</dbReference>
<reference evidence="8 9" key="1">
    <citation type="submission" date="2020-02" db="EMBL/GenBank/DDBJ databases">
        <title>Genome sequence of the type strain CCBAU10050 of Rhizobium daejeonense.</title>
        <authorList>
            <person name="Gao J."/>
            <person name="Sun J."/>
        </authorList>
    </citation>
    <scope>NUCLEOTIDE SEQUENCE [LARGE SCALE GENOMIC DNA]</scope>
    <source>
        <strain evidence="8 9">CCBAU10050</strain>
    </source>
</reference>
<evidence type="ECO:0000256" key="3">
    <source>
        <dbReference type="ARBA" id="ARBA00022723"/>
    </source>
</evidence>
<evidence type="ECO:0000256" key="1">
    <source>
        <dbReference type="ARBA" id="ARBA00009175"/>
    </source>
</evidence>
<dbReference type="CDD" id="cd13536">
    <property type="entry name" value="PBP2_EcModA"/>
    <property type="match status" value="1"/>
</dbReference>
<keyword evidence="4 7" id="KW-0732">Signal</keyword>
<comment type="caution">
    <text evidence="8">The sequence shown here is derived from an EMBL/GenBank/DDBJ whole genome shotgun (WGS) entry which is preliminary data.</text>
</comment>
<evidence type="ECO:0000313" key="9">
    <source>
        <dbReference type="Proteomes" id="UP000477849"/>
    </source>
</evidence>
<feature type="binding site" evidence="6">
    <location>
        <position position="181"/>
    </location>
    <ligand>
        <name>molybdate</name>
        <dbReference type="ChEBI" id="CHEBI:36264"/>
    </ligand>
</feature>
<dbReference type="GO" id="GO:0030973">
    <property type="term" value="F:molybdate ion binding"/>
    <property type="evidence" value="ECO:0007669"/>
    <property type="project" value="TreeGrafter"/>
</dbReference>
<dbReference type="InterPro" id="IPR050682">
    <property type="entry name" value="ModA/WtpA"/>
</dbReference>
<gene>
    <name evidence="8" type="primary">modA</name>
    <name evidence="8" type="ORF">G6N76_08040</name>
</gene>
<accession>A0A6M1RXZ7</accession>
<dbReference type="Proteomes" id="UP000477849">
    <property type="component" value="Unassembled WGS sequence"/>
</dbReference>
<feature type="binding site" evidence="6">
    <location>
        <position position="199"/>
    </location>
    <ligand>
        <name>molybdate</name>
        <dbReference type="ChEBI" id="CHEBI:36264"/>
    </ligand>
</feature>
<comment type="similarity">
    <text evidence="1">Belongs to the bacterial solute-binding protein ModA family.</text>
</comment>
<protein>
    <submittedName>
        <fullName evidence="8">Molybdate ABC transporter substrate-binding protein</fullName>
    </submittedName>
</protein>
<dbReference type="NCBIfam" id="NF007958">
    <property type="entry name" value="PRK10677.1"/>
    <property type="match status" value="1"/>
</dbReference>
<organism evidence="8 9">
    <name type="scientific">Rhizobium daejeonense</name>
    <dbReference type="NCBI Taxonomy" id="240521"/>
    <lineage>
        <taxon>Bacteria</taxon>
        <taxon>Pseudomonadati</taxon>
        <taxon>Pseudomonadota</taxon>
        <taxon>Alphaproteobacteria</taxon>
        <taxon>Hyphomicrobiales</taxon>
        <taxon>Rhizobiaceae</taxon>
        <taxon>Rhizobium/Agrobacterium group</taxon>
        <taxon>Rhizobium</taxon>
    </lineage>
</organism>
<dbReference type="PANTHER" id="PTHR30632">
    <property type="entry name" value="MOLYBDATE-BINDING PERIPLASMIC PROTEIN"/>
    <property type="match status" value="1"/>
</dbReference>
<dbReference type="SUPFAM" id="SSF53850">
    <property type="entry name" value="Periplasmic binding protein-like II"/>
    <property type="match status" value="1"/>
</dbReference>
<feature type="signal peptide" evidence="7">
    <location>
        <begin position="1"/>
        <end position="31"/>
    </location>
</feature>
<sequence length="266" mass="28011">MSVSFRSFRVVAKAAVVAAAFLVQPVSSAFADGPVTVFAAASLKEVLGDISTAWKAETGKETSVSFAASSALAKQVQEGAPADIFFSADLKWMDYLDKAGLIAADTRSNLLGNRIVLVAPKDSNVTTKIAEGFPLKDLLAGGKLAMGNTESVPAGLYGKAALEKLGVWDSVKADIAQSDSVRAALLLVSRAEAPLGIVYETDAKADKDVKVVDRFPEESHPEIVYPAALVKESKNADAKAFLEYLHGEKARAIFTAAGFTVLSKTN</sequence>
<evidence type="ECO:0000256" key="7">
    <source>
        <dbReference type="SAM" id="SignalP"/>
    </source>
</evidence>
<feature type="chain" id="PRO_5026736123" evidence="7">
    <location>
        <begin position="32"/>
        <end position="266"/>
    </location>
</feature>
<dbReference type="RefSeq" id="WP_163903832.1">
    <property type="nucleotide sequence ID" value="NZ_CP048427.1"/>
</dbReference>
<keyword evidence="2 6" id="KW-0500">Molybdenum</keyword>
<dbReference type="GO" id="GO:0030288">
    <property type="term" value="C:outer membrane-bounded periplasmic space"/>
    <property type="evidence" value="ECO:0007669"/>
    <property type="project" value="TreeGrafter"/>
</dbReference>
<keyword evidence="9" id="KW-1185">Reference proteome</keyword>
<dbReference type="PIRSF" id="PIRSF004846">
    <property type="entry name" value="ModA"/>
    <property type="match status" value="1"/>
</dbReference>
<comment type="subunit">
    <text evidence="5">The complex is composed of two ATP-binding proteins (ModC), two transmembrane proteins (ModB) and a solute-binding protein (ModA).</text>
</comment>
<feature type="binding site" evidence="6">
    <location>
        <position position="69"/>
    </location>
    <ligand>
        <name>molybdate</name>
        <dbReference type="ChEBI" id="CHEBI:36264"/>
    </ligand>
</feature>
<evidence type="ECO:0000256" key="6">
    <source>
        <dbReference type="PIRSR" id="PIRSR004846-1"/>
    </source>
</evidence>